<keyword evidence="1" id="KW-0472">Membrane</keyword>
<protein>
    <submittedName>
        <fullName evidence="3">Drug/metabolite transporter (DMT)-like permease</fullName>
    </submittedName>
</protein>
<dbReference type="GO" id="GO:0016020">
    <property type="term" value="C:membrane"/>
    <property type="evidence" value="ECO:0007669"/>
    <property type="project" value="InterPro"/>
</dbReference>
<keyword evidence="4" id="KW-1185">Reference proteome</keyword>
<evidence type="ECO:0000313" key="3">
    <source>
        <dbReference type="EMBL" id="MCP1675175.1"/>
    </source>
</evidence>
<name>A0AAE3G3L8_9GAMM</name>
<comment type="caution">
    <text evidence="3">The sequence shown here is derived from an EMBL/GenBank/DDBJ whole genome shotgun (WGS) entry which is preliminary data.</text>
</comment>
<accession>A0AAE3G3L8</accession>
<organism evidence="3 4">
    <name type="scientific">Natronocella acetinitrilica</name>
    <dbReference type="NCBI Taxonomy" id="414046"/>
    <lineage>
        <taxon>Bacteria</taxon>
        <taxon>Pseudomonadati</taxon>
        <taxon>Pseudomonadota</taxon>
        <taxon>Gammaproteobacteria</taxon>
        <taxon>Chromatiales</taxon>
        <taxon>Ectothiorhodospiraceae</taxon>
        <taxon>Natronocella</taxon>
    </lineage>
</organism>
<feature type="transmembrane region" description="Helical" evidence="1">
    <location>
        <begin position="243"/>
        <end position="262"/>
    </location>
</feature>
<evidence type="ECO:0000256" key="1">
    <source>
        <dbReference type="SAM" id="Phobius"/>
    </source>
</evidence>
<proteinExistence type="predicted"/>
<reference evidence="3" key="1">
    <citation type="submission" date="2022-03" db="EMBL/GenBank/DDBJ databases">
        <title>Genomic Encyclopedia of Type Strains, Phase III (KMG-III): the genomes of soil and plant-associated and newly described type strains.</title>
        <authorList>
            <person name="Whitman W."/>
        </authorList>
    </citation>
    <scope>NUCLEOTIDE SEQUENCE</scope>
    <source>
        <strain evidence="3">ANL 6-2</strain>
    </source>
</reference>
<dbReference type="SUPFAM" id="SSF103481">
    <property type="entry name" value="Multidrug resistance efflux transporter EmrE"/>
    <property type="match status" value="2"/>
</dbReference>
<dbReference type="PANTHER" id="PTHR22911">
    <property type="entry name" value="ACYL-MALONYL CONDENSING ENZYME-RELATED"/>
    <property type="match status" value="1"/>
</dbReference>
<keyword evidence="1" id="KW-0812">Transmembrane</keyword>
<evidence type="ECO:0000259" key="2">
    <source>
        <dbReference type="Pfam" id="PF00892"/>
    </source>
</evidence>
<dbReference type="Proteomes" id="UP001205843">
    <property type="component" value="Unassembled WGS sequence"/>
</dbReference>
<feature type="transmembrane region" description="Helical" evidence="1">
    <location>
        <begin position="188"/>
        <end position="206"/>
    </location>
</feature>
<gene>
    <name evidence="3" type="ORF">J2T57_002323</name>
</gene>
<keyword evidence="1" id="KW-1133">Transmembrane helix</keyword>
<feature type="transmembrane region" description="Helical" evidence="1">
    <location>
        <begin position="18"/>
        <end position="38"/>
    </location>
</feature>
<feature type="transmembrane region" description="Helical" evidence="1">
    <location>
        <begin position="44"/>
        <end position="63"/>
    </location>
</feature>
<feature type="transmembrane region" description="Helical" evidence="1">
    <location>
        <begin position="268"/>
        <end position="289"/>
    </location>
</feature>
<sequence>MALANHNPLGLDTRRGTVLAAVGTTALSFDGLLVRLAGVPGWDVVFWRGLFIALSMTLVCRLLRRRWVWQAAREGGIPAFVTGLGYAITMIFFVMAILNTRVANVMVILTAAPLFAALISGIFLREWVPRRTWVAMLLCIAGIIIVFAGSFGLGGWLGDLYALLAAFCFGLNLTILRRHGSVDRMAMVALAGLFACLIAAPFAEPLRIGWDSLFWLAIMGLVQMPLAMGLMAEATRYIPAAEVSLFLLVETILGTLWVWMLLAEEPPSLTVAGGLLIVVTLAVHTWIGWQIARGRSSWRWPNGKGRA</sequence>
<dbReference type="EMBL" id="JALJXV010000005">
    <property type="protein sequence ID" value="MCP1675175.1"/>
    <property type="molecule type" value="Genomic_DNA"/>
</dbReference>
<dbReference type="AlphaFoldDB" id="A0AAE3G3L8"/>
<dbReference type="InterPro" id="IPR037185">
    <property type="entry name" value="EmrE-like"/>
</dbReference>
<dbReference type="RefSeq" id="WP_253478225.1">
    <property type="nucleotide sequence ID" value="NZ_JALJXV010000005.1"/>
</dbReference>
<feature type="domain" description="EamA" evidence="2">
    <location>
        <begin position="157"/>
        <end position="283"/>
    </location>
</feature>
<feature type="transmembrane region" description="Helical" evidence="1">
    <location>
        <begin position="75"/>
        <end position="98"/>
    </location>
</feature>
<dbReference type="InterPro" id="IPR000620">
    <property type="entry name" value="EamA_dom"/>
</dbReference>
<feature type="domain" description="EamA" evidence="2">
    <location>
        <begin position="16"/>
        <end position="147"/>
    </location>
</feature>
<feature type="transmembrane region" description="Helical" evidence="1">
    <location>
        <begin position="212"/>
        <end position="231"/>
    </location>
</feature>
<feature type="transmembrane region" description="Helical" evidence="1">
    <location>
        <begin position="133"/>
        <end position="154"/>
    </location>
</feature>
<dbReference type="Pfam" id="PF00892">
    <property type="entry name" value="EamA"/>
    <property type="match status" value="2"/>
</dbReference>
<feature type="transmembrane region" description="Helical" evidence="1">
    <location>
        <begin position="160"/>
        <end position="176"/>
    </location>
</feature>
<evidence type="ECO:0000313" key="4">
    <source>
        <dbReference type="Proteomes" id="UP001205843"/>
    </source>
</evidence>
<feature type="transmembrane region" description="Helical" evidence="1">
    <location>
        <begin position="104"/>
        <end position="124"/>
    </location>
</feature>